<feature type="compositionally biased region" description="Low complexity" evidence="1">
    <location>
        <begin position="174"/>
        <end position="186"/>
    </location>
</feature>
<dbReference type="EMBL" id="JANPWB010000005">
    <property type="protein sequence ID" value="KAJ1185183.1"/>
    <property type="molecule type" value="Genomic_DNA"/>
</dbReference>
<gene>
    <name evidence="2" type="ORF">NDU88_001977</name>
</gene>
<accession>A0AAV7UBU8</accession>
<evidence type="ECO:0000313" key="2">
    <source>
        <dbReference type="EMBL" id="KAJ1185183.1"/>
    </source>
</evidence>
<proteinExistence type="predicted"/>
<evidence type="ECO:0000256" key="1">
    <source>
        <dbReference type="SAM" id="MobiDB-lite"/>
    </source>
</evidence>
<sequence>MLLAGNSWSSTPTPQAAPTILDKASKASAHTSPSTAVPAKHSFLTIHVKAYPRYAGVNAWEPCFPTLIHNTGATAGLIKCGARKPRTVLTAPPHPRGPLPTSKSRAVSPRPPFRHDAGGSPHRGGAFLSGRPRPPPQAGPGVGGEAAPAARIMSAPQLSFPAPPPTGARRRDPAWAGDAAFPAAAGSTGVRSGGPGAPEA</sequence>
<name>A0AAV7UBU8_PLEWA</name>
<feature type="region of interest" description="Disordered" evidence="1">
    <location>
        <begin position="88"/>
        <end position="200"/>
    </location>
</feature>
<keyword evidence="3" id="KW-1185">Reference proteome</keyword>
<organism evidence="2 3">
    <name type="scientific">Pleurodeles waltl</name>
    <name type="common">Iberian ribbed newt</name>
    <dbReference type="NCBI Taxonomy" id="8319"/>
    <lineage>
        <taxon>Eukaryota</taxon>
        <taxon>Metazoa</taxon>
        <taxon>Chordata</taxon>
        <taxon>Craniata</taxon>
        <taxon>Vertebrata</taxon>
        <taxon>Euteleostomi</taxon>
        <taxon>Amphibia</taxon>
        <taxon>Batrachia</taxon>
        <taxon>Caudata</taxon>
        <taxon>Salamandroidea</taxon>
        <taxon>Salamandridae</taxon>
        <taxon>Pleurodelinae</taxon>
        <taxon>Pleurodeles</taxon>
    </lineage>
</organism>
<protein>
    <submittedName>
        <fullName evidence="2">Uncharacterized protein</fullName>
    </submittedName>
</protein>
<evidence type="ECO:0000313" key="3">
    <source>
        <dbReference type="Proteomes" id="UP001066276"/>
    </source>
</evidence>
<dbReference type="AlphaFoldDB" id="A0AAV7UBU8"/>
<dbReference type="Proteomes" id="UP001066276">
    <property type="component" value="Chromosome 3_1"/>
</dbReference>
<reference evidence="2" key="1">
    <citation type="journal article" date="2022" name="bioRxiv">
        <title>Sequencing and chromosome-scale assembly of the giantPleurodeles waltlgenome.</title>
        <authorList>
            <person name="Brown T."/>
            <person name="Elewa A."/>
            <person name="Iarovenko S."/>
            <person name="Subramanian E."/>
            <person name="Araus A.J."/>
            <person name="Petzold A."/>
            <person name="Susuki M."/>
            <person name="Suzuki K.-i.T."/>
            <person name="Hayashi T."/>
            <person name="Toyoda A."/>
            <person name="Oliveira C."/>
            <person name="Osipova E."/>
            <person name="Leigh N.D."/>
            <person name="Simon A."/>
            <person name="Yun M.H."/>
        </authorList>
    </citation>
    <scope>NUCLEOTIDE SEQUENCE</scope>
    <source>
        <strain evidence="2">20211129_DDA</strain>
        <tissue evidence="2">Liver</tissue>
    </source>
</reference>
<comment type="caution">
    <text evidence="2">The sequence shown here is derived from an EMBL/GenBank/DDBJ whole genome shotgun (WGS) entry which is preliminary data.</text>
</comment>
<feature type="compositionally biased region" description="Gly residues" evidence="1">
    <location>
        <begin position="191"/>
        <end position="200"/>
    </location>
</feature>